<reference evidence="2 3" key="1">
    <citation type="submission" date="2018-03" db="EMBL/GenBank/DDBJ databases">
        <authorList>
            <person name="Nguyen K."/>
            <person name="Fouts D."/>
            <person name="Sutton G."/>
        </authorList>
    </citation>
    <scope>NUCLEOTIDE SEQUENCE [LARGE SCALE GENOMIC DNA]</scope>
    <source>
        <strain evidence="2 3">AU17135</strain>
    </source>
</reference>
<evidence type="ECO:0000256" key="1">
    <source>
        <dbReference type="SAM" id="MobiDB-lite"/>
    </source>
</evidence>
<dbReference type="RefSeq" id="WP_006403308.1">
    <property type="nucleotide sequence ID" value="NZ_CP090708.1"/>
</dbReference>
<name>A0A8E2RWX7_9BURK</name>
<accession>A0A8E2RWX7</accession>
<proteinExistence type="predicted"/>
<dbReference type="Proteomes" id="UP000237686">
    <property type="component" value="Unassembled WGS sequence"/>
</dbReference>
<evidence type="ECO:0000313" key="2">
    <source>
        <dbReference type="EMBL" id="PRF20968.1"/>
    </source>
</evidence>
<comment type="caution">
    <text evidence="2">The sequence shown here is derived from an EMBL/GenBank/DDBJ whole genome shotgun (WGS) entry which is preliminary data.</text>
</comment>
<organism evidence="2 3">
    <name type="scientific">Burkholderia multivorans</name>
    <dbReference type="NCBI Taxonomy" id="87883"/>
    <lineage>
        <taxon>Bacteria</taxon>
        <taxon>Pseudomonadati</taxon>
        <taxon>Pseudomonadota</taxon>
        <taxon>Betaproteobacteria</taxon>
        <taxon>Burkholderiales</taxon>
        <taxon>Burkholderiaceae</taxon>
        <taxon>Burkholderia</taxon>
        <taxon>Burkholderia cepacia complex</taxon>
    </lineage>
</organism>
<gene>
    <name evidence="2" type="ORF">C6P98_19455</name>
</gene>
<dbReference type="EMBL" id="PVFZ01000054">
    <property type="protein sequence ID" value="PRF20968.1"/>
    <property type="molecule type" value="Genomic_DNA"/>
</dbReference>
<dbReference type="AlphaFoldDB" id="A0A8E2RWX7"/>
<feature type="region of interest" description="Disordered" evidence="1">
    <location>
        <begin position="81"/>
        <end position="106"/>
    </location>
</feature>
<protein>
    <submittedName>
        <fullName evidence="2">Uncharacterized protein</fullName>
    </submittedName>
</protein>
<sequence>MMSNDTRAPSRACVRAARGVAACVFRSRADRPHAFAHAWPPFGRAVDPLPTGAQMNPDDSSRLPLAGAPWRIVRSVAPRAPASVSAVTESPPIARDATRRAARVRR</sequence>
<evidence type="ECO:0000313" key="3">
    <source>
        <dbReference type="Proteomes" id="UP000237686"/>
    </source>
</evidence>